<feature type="chain" id="PRO_5045032265" evidence="1">
    <location>
        <begin position="21"/>
        <end position="151"/>
    </location>
</feature>
<dbReference type="RefSeq" id="WP_236958655.1">
    <property type="nucleotide sequence ID" value="NZ_JAETXX010000003.1"/>
</dbReference>
<dbReference type="EMBL" id="JAETXX010000003">
    <property type="protein sequence ID" value="MCF8714712.1"/>
    <property type="molecule type" value="Genomic_DNA"/>
</dbReference>
<accession>A0ABS9J2R8</accession>
<proteinExistence type="predicted"/>
<sequence>MKLNYLFTCLFAFTLFSINAQQKTLLNKDGERIRGTAIAIGKRPYVTASTSFCMDPNGWQQIKDRHLNAVRVCWIGGWYNRRGFNSTSDYWGIPDPSSPSTHDTHPLIVALDQSVANAVAKDMTIIINYHNTGEQSTVNYNGTTLLPESTQ</sequence>
<evidence type="ECO:0000313" key="4">
    <source>
        <dbReference type="Proteomes" id="UP000829517"/>
    </source>
</evidence>
<comment type="caution">
    <text evidence="3">The sequence shown here is derived from an EMBL/GenBank/DDBJ whole genome shotgun (WGS) entry which is preliminary data.</text>
</comment>
<dbReference type="EMBL" id="JAETXX010000003">
    <property type="protein sequence ID" value="MCF8714692.1"/>
    <property type="molecule type" value="Genomic_DNA"/>
</dbReference>
<evidence type="ECO:0000313" key="2">
    <source>
        <dbReference type="EMBL" id="MCF8714692.1"/>
    </source>
</evidence>
<evidence type="ECO:0000313" key="3">
    <source>
        <dbReference type="EMBL" id="MCF8714712.1"/>
    </source>
</evidence>
<gene>
    <name evidence="2" type="ORF">JM658_07600</name>
    <name evidence="3" type="ORF">JM658_07710</name>
</gene>
<name>A0ABS9J2R8_9FLAO</name>
<keyword evidence="1" id="KW-0732">Signal</keyword>
<dbReference type="Gene3D" id="3.20.20.80">
    <property type="entry name" value="Glycosidases"/>
    <property type="match status" value="1"/>
</dbReference>
<dbReference type="Proteomes" id="UP000829517">
    <property type="component" value="Unassembled WGS sequence"/>
</dbReference>
<keyword evidence="4" id="KW-1185">Reference proteome</keyword>
<reference evidence="3 4" key="1">
    <citation type="submission" date="2021-01" db="EMBL/GenBank/DDBJ databases">
        <title>Genome sequencing of Joostella atrarenae M1-2 (= KCTC 23194).</title>
        <authorList>
            <person name="Zakaria M.R."/>
            <person name="Lam M.Q."/>
            <person name="Chong C.S."/>
        </authorList>
    </citation>
    <scope>NUCLEOTIDE SEQUENCE [LARGE SCALE GENOMIC DNA]</scope>
    <source>
        <strain evidence="3 4">M1-2</strain>
    </source>
</reference>
<organism evidence="3 4">
    <name type="scientific">Joostella atrarenae</name>
    <dbReference type="NCBI Taxonomy" id="679257"/>
    <lineage>
        <taxon>Bacteria</taxon>
        <taxon>Pseudomonadati</taxon>
        <taxon>Bacteroidota</taxon>
        <taxon>Flavobacteriia</taxon>
        <taxon>Flavobacteriales</taxon>
        <taxon>Flavobacteriaceae</taxon>
        <taxon>Joostella</taxon>
    </lineage>
</organism>
<evidence type="ECO:0000256" key="1">
    <source>
        <dbReference type="SAM" id="SignalP"/>
    </source>
</evidence>
<protein>
    <submittedName>
        <fullName evidence="3">Uncharacterized protein</fullName>
    </submittedName>
</protein>
<feature type="signal peptide" evidence="1">
    <location>
        <begin position="1"/>
        <end position="20"/>
    </location>
</feature>